<evidence type="ECO:0000256" key="1">
    <source>
        <dbReference type="ARBA" id="ARBA00004141"/>
    </source>
</evidence>
<dbReference type="PANTHER" id="PTHR21716">
    <property type="entry name" value="TRANSMEMBRANE PROTEIN"/>
    <property type="match status" value="1"/>
</dbReference>
<dbReference type="AlphaFoldDB" id="A0A0W7WJA4"/>
<feature type="transmembrane region" description="Helical" evidence="6">
    <location>
        <begin position="61"/>
        <end position="81"/>
    </location>
</feature>
<keyword evidence="3 6" id="KW-0812">Transmembrane</keyword>
<evidence type="ECO:0008006" key="9">
    <source>
        <dbReference type="Google" id="ProtNLM"/>
    </source>
</evidence>
<comment type="subcellular location">
    <subcellularLocation>
        <location evidence="1">Membrane</location>
        <topology evidence="1">Multi-pass membrane protein</topology>
    </subcellularLocation>
</comment>
<evidence type="ECO:0000313" key="8">
    <source>
        <dbReference type="Proteomes" id="UP000054396"/>
    </source>
</evidence>
<feature type="transmembrane region" description="Helical" evidence="6">
    <location>
        <begin position="180"/>
        <end position="206"/>
    </location>
</feature>
<keyword evidence="5 6" id="KW-0472">Membrane</keyword>
<evidence type="ECO:0000256" key="2">
    <source>
        <dbReference type="ARBA" id="ARBA00009773"/>
    </source>
</evidence>
<comment type="caution">
    <text evidence="7">The sequence shown here is derived from an EMBL/GenBank/DDBJ whole genome shotgun (WGS) entry which is preliminary data.</text>
</comment>
<dbReference type="Pfam" id="PF01594">
    <property type="entry name" value="AI-2E_transport"/>
    <property type="match status" value="1"/>
</dbReference>
<dbReference type="EMBL" id="LPXO01000006">
    <property type="protein sequence ID" value="KUF10700.1"/>
    <property type="molecule type" value="Genomic_DNA"/>
</dbReference>
<dbReference type="Proteomes" id="UP000054396">
    <property type="component" value="Unassembled WGS sequence"/>
</dbReference>
<evidence type="ECO:0000256" key="4">
    <source>
        <dbReference type="ARBA" id="ARBA00022989"/>
    </source>
</evidence>
<evidence type="ECO:0000256" key="6">
    <source>
        <dbReference type="SAM" id="Phobius"/>
    </source>
</evidence>
<keyword evidence="8" id="KW-1185">Reference proteome</keyword>
<keyword evidence="4 6" id="KW-1133">Transmembrane helix</keyword>
<evidence type="ECO:0000256" key="5">
    <source>
        <dbReference type="ARBA" id="ARBA00023136"/>
    </source>
</evidence>
<reference evidence="7 8" key="1">
    <citation type="submission" date="2015-12" db="EMBL/GenBank/DDBJ databases">
        <authorList>
            <person name="Shamseldin A."/>
            <person name="Moawad H."/>
            <person name="Abd El-Rahim W.M."/>
            <person name="Sadowsky M.J."/>
        </authorList>
    </citation>
    <scope>NUCLEOTIDE SEQUENCE [LARGE SCALE GENOMIC DNA]</scope>
    <source>
        <strain evidence="7 8">SJ5A-1</strain>
    </source>
</reference>
<feature type="transmembrane region" description="Helical" evidence="6">
    <location>
        <begin position="30"/>
        <end position="49"/>
    </location>
</feature>
<evidence type="ECO:0000313" key="7">
    <source>
        <dbReference type="EMBL" id="KUF10700.1"/>
    </source>
</evidence>
<feature type="transmembrane region" description="Helical" evidence="6">
    <location>
        <begin position="142"/>
        <end position="159"/>
    </location>
</feature>
<feature type="transmembrane region" description="Helical" evidence="6">
    <location>
        <begin position="212"/>
        <end position="239"/>
    </location>
</feature>
<feature type="transmembrane region" description="Helical" evidence="6">
    <location>
        <begin position="281"/>
        <end position="309"/>
    </location>
</feature>
<protein>
    <recommendedName>
        <fullName evidence="9">Permease</fullName>
    </recommendedName>
</protein>
<name>A0A0W7WJA4_9RHOB</name>
<dbReference type="GO" id="GO:0016020">
    <property type="term" value="C:membrane"/>
    <property type="evidence" value="ECO:0007669"/>
    <property type="project" value="UniProtKB-SubCell"/>
</dbReference>
<proteinExistence type="inferred from homology"/>
<evidence type="ECO:0000256" key="3">
    <source>
        <dbReference type="ARBA" id="ARBA00022692"/>
    </source>
</evidence>
<organism evidence="7 8">
    <name type="scientific">Pseudoponticoccus marisrubri</name>
    <dbReference type="NCBI Taxonomy" id="1685382"/>
    <lineage>
        <taxon>Bacteria</taxon>
        <taxon>Pseudomonadati</taxon>
        <taxon>Pseudomonadota</taxon>
        <taxon>Alphaproteobacteria</taxon>
        <taxon>Rhodobacterales</taxon>
        <taxon>Roseobacteraceae</taxon>
        <taxon>Pseudoponticoccus</taxon>
    </lineage>
</organism>
<dbReference type="STRING" id="1685382.AVJ23_11945"/>
<comment type="similarity">
    <text evidence="2">Belongs to the autoinducer-2 exporter (AI-2E) (TC 2.A.86) family.</text>
</comment>
<dbReference type="InterPro" id="IPR002549">
    <property type="entry name" value="AI-2E-like"/>
</dbReference>
<dbReference type="GO" id="GO:0055085">
    <property type="term" value="P:transmembrane transport"/>
    <property type="evidence" value="ECO:0007669"/>
    <property type="project" value="TreeGrafter"/>
</dbReference>
<gene>
    <name evidence="7" type="ORF">AVJ23_11945</name>
</gene>
<accession>A0A0W7WJA4</accession>
<dbReference type="PANTHER" id="PTHR21716:SF16">
    <property type="entry name" value="BLL1467 PROTEIN"/>
    <property type="match status" value="1"/>
</dbReference>
<sequence length="339" mass="36389">MSGTVTWLLAIIAGLLSITALRLAQDLLAPIALGLVCSVVLGPPLTRLARMGVPRGINATGALLASIGVFVLMVAAIGPIIGKLMQVLPQIEREAQWWFRKASNTLRGLDIDMDRTIAEEGEEAVKDAVPNLIEALWLAPNFMGQFLIFAGTLFFFLLTRDEIYDKLASFETHMRRADRAVSHYFVTVTMINACLGGATAGAMMLIGLPSPMLWGFAAFILNFLLYLGPIAMICALAIAGMTQFTGIQSVLPPVAFLCLNLTEAQFATPTLVGQRLKINPLAVFLSIIFGLWLWGPLGSIIALPAMIWIGAFFGRIGAETPGAEPAEDTTVPETAKTAT</sequence>